<dbReference type="PANTHER" id="PTHR43498">
    <property type="entry name" value="FERREDOXIN:COB-COM HETERODISULFIDE REDUCTASE SUBUNIT A"/>
    <property type="match status" value="1"/>
</dbReference>
<evidence type="ECO:0000256" key="5">
    <source>
        <dbReference type="ARBA" id="ARBA00023014"/>
    </source>
</evidence>
<reference evidence="6 7" key="1">
    <citation type="submission" date="2018-12" db="EMBL/GenBank/DDBJ databases">
        <title>Bacillus chawlae sp. nov., Bacillus glennii sp. nov., and Bacillus saganii sp. nov. Isolated from the Vehicle Assembly Building at Kennedy Space Center where the Viking Spacecraft were Assembled.</title>
        <authorList>
            <person name="Seuylemezian A."/>
            <person name="Vaishampayan P."/>
        </authorList>
    </citation>
    <scope>NUCLEOTIDE SEQUENCE [LARGE SCALE GENOMIC DNA]</scope>
    <source>
        <strain evidence="6 7">L5</strain>
    </source>
</reference>
<keyword evidence="4" id="KW-0408">Iron</keyword>
<keyword evidence="5" id="KW-0411">Iron-sulfur</keyword>
<dbReference type="EMBL" id="RYZZ01000017">
    <property type="protein sequence ID" value="RUQ28160.1"/>
    <property type="molecule type" value="Genomic_DNA"/>
</dbReference>
<organism evidence="6 7">
    <name type="scientific">Peribacillus cavernae</name>
    <dbReference type="NCBI Taxonomy" id="1674310"/>
    <lineage>
        <taxon>Bacteria</taxon>
        <taxon>Bacillati</taxon>
        <taxon>Bacillota</taxon>
        <taxon>Bacilli</taxon>
        <taxon>Bacillales</taxon>
        <taxon>Bacillaceae</taxon>
        <taxon>Peribacillus</taxon>
    </lineage>
</organism>
<dbReference type="InterPro" id="IPR036188">
    <property type="entry name" value="FAD/NAD-bd_sf"/>
</dbReference>
<dbReference type="AlphaFoldDB" id="A0A3S0U1B7"/>
<keyword evidence="7" id="KW-1185">Reference proteome</keyword>
<accession>A0A3S0U1B7</accession>
<dbReference type="OrthoDB" id="9777740at2"/>
<protein>
    <submittedName>
        <fullName evidence="6">FAD-dependent oxidoreductase</fullName>
    </submittedName>
</protein>
<gene>
    <name evidence="6" type="ORF">ELQ35_13035</name>
</gene>
<evidence type="ECO:0000256" key="3">
    <source>
        <dbReference type="ARBA" id="ARBA00023002"/>
    </source>
</evidence>
<evidence type="ECO:0000313" key="6">
    <source>
        <dbReference type="EMBL" id="RUQ28160.1"/>
    </source>
</evidence>
<evidence type="ECO:0000256" key="1">
    <source>
        <dbReference type="ARBA" id="ARBA00022485"/>
    </source>
</evidence>
<dbReference type="InterPro" id="IPR039650">
    <property type="entry name" value="HdrA-like"/>
</dbReference>
<evidence type="ECO:0000313" key="7">
    <source>
        <dbReference type="Proteomes" id="UP000267430"/>
    </source>
</evidence>
<keyword evidence="3" id="KW-0560">Oxidoreductase</keyword>
<proteinExistence type="predicted"/>
<dbReference type="GO" id="GO:0051539">
    <property type="term" value="F:4 iron, 4 sulfur cluster binding"/>
    <property type="evidence" value="ECO:0007669"/>
    <property type="project" value="UniProtKB-KW"/>
</dbReference>
<keyword evidence="1" id="KW-0004">4Fe-4S</keyword>
<dbReference type="GO" id="GO:0046872">
    <property type="term" value="F:metal ion binding"/>
    <property type="evidence" value="ECO:0007669"/>
    <property type="project" value="UniProtKB-KW"/>
</dbReference>
<dbReference type="Proteomes" id="UP000267430">
    <property type="component" value="Unassembled WGS sequence"/>
</dbReference>
<dbReference type="GO" id="GO:0016491">
    <property type="term" value="F:oxidoreductase activity"/>
    <property type="evidence" value="ECO:0007669"/>
    <property type="project" value="UniProtKB-KW"/>
</dbReference>
<dbReference type="Pfam" id="PF12831">
    <property type="entry name" value="FAD_oxidored"/>
    <property type="match status" value="1"/>
</dbReference>
<keyword evidence="2" id="KW-0479">Metal-binding</keyword>
<comment type="caution">
    <text evidence="6">The sequence shown here is derived from an EMBL/GenBank/DDBJ whole genome shotgun (WGS) entry which is preliminary data.</text>
</comment>
<sequence length="464" mass="50174">MYTSIRLCLSEKEEVLMNDFDCDVLVVGGGVTGVAAATAAARSGAKTILLESKTFVGGNATTGLCLHNYITKFGRQVVFGIAQELVDRLKKIGGAVGHIPYGSFVHSVTPVDGEMFRIVSTELLDEANVTVLFGANVIGTEVKGGKITGVKAAVKGGIREIRAKSYIDASGDADVAVSAGANYTKGDRKTGKMQPVSMVLRCFGTNNQEIADSIAVSTPAMATRSDYPKPFPVYFNGAFSQWNDIIREKKIFPNEDHKVFFNTVWPNHINVNTSAVIGIDGTDPLSLSRATVELTKQLHRISQFLKENVPGFRNAYFVPSIFAGVRETRRIEGLYEISDEDVTVGRKFEDTIGQICFPVDIHDPDTGQASFYEIGDDGAFDIPYRAMIPKNVDNIIVAGRCISATSFAHGSTRNMAPCLVMGESAGVAAALAAEHNVNMPELDIKKLQDTLEERGVFLGKRVTQ</sequence>
<evidence type="ECO:0000256" key="4">
    <source>
        <dbReference type="ARBA" id="ARBA00023004"/>
    </source>
</evidence>
<evidence type="ECO:0000256" key="2">
    <source>
        <dbReference type="ARBA" id="ARBA00022723"/>
    </source>
</evidence>
<dbReference type="SUPFAM" id="SSF51905">
    <property type="entry name" value="FAD/NAD(P)-binding domain"/>
    <property type="match status" value="1"/>
</dbReference>
<name>A0A3S0U1B7_9BACI</name>
<dbReference type="PANTHER" id="PTHR43498:SF1">
    <property type="entry name" value="COB--COM HETERODISULFIDE REDUCTASE IRON-SULFUR SUBUNIT A"/>
    <property type="match status" value="1"/>
</dbReference>
<dbReference type="Gene3D" id="3.50.50.60">
    <property type="entry name" value="FAD/NAD(P)-binding domain"/>
    <property type="match status" value="1"/>
</dbReference>